<feature type="compositionally biased region" description="Polar residues" evidence="1">
    <location>
        <begin position="16"/>
        <end position="31"/>
    </location>
</feature>
<dbReference type="OrthoDB" id="10664794at2759"/>
<feature type="region of interest" description="Disordered" evidence="1">
    <location>
        <begin position="100"/>
        <end position="127"/>
    </location>
</feature>
<comment type="caution">
    <text evidence="2">The sequence shown here is derived from an EMBL/GenBank/DDBJ whole genome shotgun (WGS) entry which is preliminary data.</text>
</comment>
<name>A0A9P5TUB5_GYMJU</name>
<feature type="compositionally biased region" description="Basic residues" evidence="1">
    <location>
        <begin position="1"/>
        <end position="13"/>
    </location>
</feature>
<keyword evidence="3" id="KW-1185">Reference proteome</keyword>
<accession>A0A9P5TUB5</accession>
<evidence type="ECO:0000313" key="2">
    <source>
        <dbReference type="EMBL" id="KAF8911104.1"/>
    </source>
</evidence>
<protein>
    <submittedName>
        <fullName evidence="2">Uncharacterized protein</fullName>
    </submittedName>
</protein>
<reference evidence="2" key="1">
    <citation type="submission" date="2020-11" db="EMBL/GenBank/DDBJ databases">
        <authorList>
            <consortium name="DOE Joint Genome Institute"/>
            <person name="Ahrendt S."/>
            <person name="Riley R."/>
            <person name="Andreopoulos W."/>
            <person name="LaButti K."/>
            <person name="Pangilinan J."/>
            <person name="Ruiz-duenas F.J."/>
            <person name="Barrasa J.M."/>
            <person name="Sanchez-Garcia M."/>
            <person name="Camarero S."/>
            <person name="Miyauchi S."/>
            <person name="Serrano A."/>
            <person name="Linde D."/>
            <person name="Babiker R."/>
            <person name="Drula E."/>
            <person name="Ayuso-Fernandez I."/>
            <person name="Pacheco R."/>
            <person name="Padilla G."/>
            <person name="Ferreira P."/>
            <person name="Barriuso J."/>
            <person name="Kellner H."/>
            <person name="Castanera R."/>
            <person name="Alfaro M."/>
            <person name="Ramirez L."/>
            <person name="Pisabarro A.G."/>
            <person name="Kuo A."/>
            <person name="Tritt A."/>
            <person name="Lipzen A."/>
            <person name="He G."/>
            <person name="Yan M."/>
            <person name="Ng V."/>
            <person name="Cullen D."/>
            <person name="Martin F."/>
            <person name="Rosso M.-N."/>
            <person name="Henrissat B."/>
            <person name="Hibbett D."/>
            <person name="Martinez A.T."/>
            <person name="Grigoriev I.V."/>
        </authorList>
    </citation>
    <scope>NUCLEOTIDE SEQUENCE</scope>
    <source>
        <strain evidence="2">AH 44721</strain>
    </source>
</reference>
<dbReference type="AlphaFoldDB" id="A0A9P5TUB5"/>
<gene>
    <name evidence="2" type="ORF">CPB84DRAFT_1821235</name>
</gene>
<dbReference type="EMBL" id="JADNYJ010000005">
    <property type="protein sequence ID" value="KAF8911104.1"/>
    <property type="molecule type" value="Genomic_DNA"/>
</dbReference>
<sequence>MGHSGSRKCRKKVASAQPQQDLPASNSSLTQEISTSMSMDCGSLSNIDDISMANPLVIEDHSEIADIQADSVATPVLPARWVIKLTECARAMLKDSLPEGLGILESDNEDTRSPSPEESPPRPSSPLHIHLRCIFRTATNKFKLVRTYHGRPARSLNPALLISCWKMFKLLTPTLKYLWLHWKGGKKTKSSQKELQEALLDPGFHIEDLQGVDFDVWMMNWLKNQAVSWRLMDGKSQGPDCHSNRQETYRSFKVRGCILRQRDQAAMANVNVAAEDDAASDDEYPSGRKYYVSGLHHRSLVDIMTEACSGPAAKDYHWHPFEEHWTMPWNPEQKERVYCR</sequence>
<proteinExistence type="predicted"/>
<evidence type="ECO:0000256" key="1">
    <source>
        <dbReference type="SAM" id="MobiDB-lite"/>
    </source>
</evidence>
<organism evidence="2 3">
    <name type="scientific">Gymnopilus junonius</name>
    <name type="common">Spectacular rustgill mushroom</name>
    <name type="synonym">Gymnopilus spectabilis subsp. junonius</name>
    <dbReference type="NCBI Taxonomy" id="109634"/>
    <lineage>
        <taxon>Eukaryota</taxon>
        <taxon>Fungi</taxon>
        <taxon>Dikarya</taxon>
        <taxon>Basidiomycota</taxon>
        <taxon>Agaricomycotina</taxon>
        <taxon>Agaricomycetes</taxon>
        <taxon>Agaricomycetidae</taxon>
        <taxon>Agaricales</taxon>
        <taxon>Agaricineae</taxon>
        <taxon>Hymenogastraceae</taxon>
        <taxon>Gymnopilus</taxon>
    </lineage>
</organism>
<feature type="region of interest" description="Disordered" evidence="1">
    <location>
        <begin position="1"/>
        <end position="31"/>
    </location>
</feature>
<evidence type="ECO:0000313" key="3">
    <source>
        <dbReference type="Proteomes" id="UP000724874"/>
    </source>
</evidence>
<dbReference type="Proteomes" id="UP000724874">
    <property type="component" value="Unassembled WGS sequence"/>
</dbReference>